<organism evidence="1 2">
    <name type="scientific">Tritrichomonas musculus</name>
    <dbReference type="NCBI Taxonomy" id="1915356"/>
    <lineage>
        <taxon>Eukaryota</taxon>
        <taxon>Metamonada</taxon>
        <taxon>Parabasalia</taxon>
        <taxon>Tritrichomonadida</taxon>
        <taxon>Tritrichomonadidae</taxon>
        <taxon>Tritrichomonas</taxon>
    </lineage>
</organism>
<comment type="caution">
    <text evidence="1">The sequence shown here is derived from an EMBL/GenBank/DDBJ whole genome shotgun (WGS) entry which is preliminary data.</text>
</comment>
<protein>
    <recommendedName>
        <fullName evidence="3">Transcription factor TFIIIC triple barrel domain-containing protein</fullName>
    </recommendedName>
</protein>
<name>A0ABR2K0S8_9EUKA</name>
<gene>
    <name evidence="1" type="ORF">M9Y10_043850</name>
</gene>
<reference evidence="1 2" key="1">
    <citation type="submission" date="2024-04" db="EMBL/GenBank/DDBJ databases">
        <title>Tritrichomonas musculus Genome.</title>
        <authorList>
            <person name="Alves-Ferreira E."/>
            <person name="Grigg M."/>
            <person name="Lorenzi H."/>
            <person name="Galac M."/>
        </authorList>
    </citation>
    <scope>NUCLEOTIDE SEQUENCE [LARGE SCALE GENOMIC DNA]</scope>
    <source>
        <strain evidence="1 2">EAF2021</strain>
    </source>
</reference>
<evidence type="ECO:0000313" key="1">
    <source>
        <dbReference type="EMBL" id="KAK8884730.1"/>
    </source>
</evidence>
<keyword evidence="2" id="KW-1185">Reference proteome</keyword>
<sequence>MSDEIITEEFSIDVMGIIPAHLKDFNNIEIEKDTLTPSEIYMNIDGNRLKGKIADTVSTNLFFELNPEEEDTNLIANVNKVAKFEHVFYIPKDEFTKPFIPRDALKKPE</sequence>
<evidence type="ECO:0000313" key="2">
    <source>
        <dbReference type="Proteomes" id="UP001470230"/>
    </source>
</evidence>
<dbReference type="EMBL" id="JAPFFF010000008">
    <property type="protein sequence ID" value="KAK8884730.1"/>
    <property type="molecule type" value="Genomic_DNA"/>
</dbReference>
<proteinExistence type="predicted"/>
<evidence type="ECO:0008006" key="3">
    <source>
        <dbReference type="Google" id="ProtNLM"/>
    </source>
</evidence>
<dbReference type="Proteomes" id="UP001470230">
    <property type="component" value="Unassembled WGS sequence"/>
</dbReference>
<accession>A0ABR2K0S8</accession>